<accession>A0A3M7SXM1</accession>
<evidence type="ECO:0000313" key="3">
    <source>
        <dbReference type="Proteomes" id="UP000276133"/>
    </source>
</evidence>
<evidence type="ECO:0000313" key="2">
    <source>
        <dbReference type="EMBL" id="RNA40435.1"/>
    </source>
</evidence>
<organism evidence="2 3">
    <name type="scientific">Brachionus plicatilis</name>
    <name type="common">Marine rotifer</name>
    <name type="synonym">Brachionus muelleri</name>
    <dbReference type="NCBI Taxonomy" id="10195"/>
    <lineage>
        <taxon>Eukaryota</taxon>
        <taxon>Metazoa</taxon>
        <taxon>Spiralia</taxon>
        <taxon>Gnathifera</taxon>
        <taxon>Rotifera</taxon>
        <taxon>Eurotatoria</taxon>
        <taxon>Monogononta</taxon>
        <taxon>Pseudotrocha</taxon>
        <taxon>Ploima</taxon>
        <taxon>Brachionidae</taxon>
        <taxon>Brachionus</taxon>
    </lineage>
</organism>
<keyword evidence="3" id="KW-1185">Reference proteome</keyword>
<reference evidence="2 3" key="1">
    <citation type="journal article" date="2018" name="Sci. Rep.">
        <title>Genomic signatures of local adaptation to the degree of environmental predictability in rotifers.</title>
        <authorList>
            <person name="Franch-Gras L."/>
            <person name="Hahn C."/>
            <person name="Garcia-Roger E.M."/>
            <person name="Carmona M.J."/>
            <person name="Serra M."/>
            <person name="Gomez A."/>
        </authorList>
    </citation>
    <scope>NUCLEOTIDE SEQUENCE [LARGE SCALE GENOMIC DNA]</scope>
    <source>
        <strain evidence="2">HYR1</strain>
    </source>
</reference>
<proteinExistence type="predicted"/>
<evidence type="ECO:0000256" key="1">
    <source>
        <dbReference type="SAM" id="Phobius"/>
    </source>
</evidence>
<keyword evidence="1" id="KW-0812">Transmembrane</keyword>
<feature type="transmembrane region" description="Helical" evidence="1">
    <location>
        <begin position="44"/>
        <end position="62"/>
    </location>
</feature>
<dbReference type="EMBL" id="REGN01000642">
    <property type="protein sequence ID" value="RNA40435.1"/>
    <property type="molecule type" value="Genomic_DNA"/>
</dbReference>
<sequence>MISKLSMFSFAKTYLNNIKANYASILEDLKCFMLSRPYSLTKTILNYIIIHYVFFFFLRVLPNSDNHKLLFKIEFIFLLNLFENIDILFAERRHDVIIEILSHICCE</sequence>
<dbReference type="AlphaFoldDB" id="A0A3M7SXM1"/>
<name>A0A3M7SXM1_BRAPC</name>
<protein>
    <submittedName>
        <fullName evidence="2">Uncharacterized protein</fullName>
    </submittedName>
</protein>
<gene>
    <name evidence="2" type="ORF">BpHYR1_013653</name>
</gene>
<comment type="caution">
    <text evidence="2">The sequence shown here is derived from an EMBL/GenBank/DDBJ whole genome shotgun (WGS) entry which is preliminary data.</text>
</comment>
<keyword evidence="1" id="KW-0472">Membrane</keyword>
<dbReference type="Proteomes" id="UP000276133">
    <property type="component" value="Unassembled WGS sequence"/>
</dbReference>
<keyword evidence="1" id="KW-1133">Transmembrane helix</keyword>